<comment type="catalytic activity">
    <reaction evidence="2">
        <text>Hydrolysis of terminal, non-reducing branched (1-&gt;3)-alpha-D-galactosidic residues, producing free D-galactose.</text>
        <dbReference type="EC" id="3.2.1.n1"/>
    </reaction>
</comment>
<evidence type="ECO:0000256" key="4">
    <source>
        <dbReference type="ARBA" id="ARBA00022737"/>
    </source>
</evidence>
<proteinExistence type="predicted"/>
<dbReference type="EMBL" id="JAENRR010000004">
    <property type="protein sequence ID" value="MBK3516177.1"/>
    <property type="molecule type" value="Genomic_DNA"/>
</dbReference>
<gene>
    <name evidence="10" type="ORF">JIV24_02415</name>
</gene>
<evidence type="ECO:0000259" key="8">
    <source>
        <dbReference type="Pfam" id="PF23763"/>
    </source>
</evidence>
<dbReference type="InterPro" id="IPR006626">
    <property type="entry name" value="PbH1"/>
</dbReference>
<evidence type="ECO:0000256" key="2">
    <source>
        <dbReference type="ARBA" id="ARBA00001271"/>
    </source>
</evidence>
<comment type="caution">
    <text evidence="10">The sequence shown here is derived from an EMBL/GenBank/DDBJ whole genome shotgun (WGS) entry which is preliminary data.</text>
</comment>
<feature type="domain" description="GLAA-B beta-barrel" evidence="8">
    <location>
        <begin position="147"/>
        <end position="249"/>
    </location>
</feature>
<dbReference type="SUPFAM" id="SSF51126">
    <property type="entry name" value="Pectin lyase-like"/>
    <property type="match status" value="1"/>
</dbReference>
<evidence type="ECO:0000256" key="1">
    <source>
        <dbReference type="ARBA" id="ARBA00001255"/>
    </source>
</evidence>
<sequence length="626" mass="71016">MKLIKRINTACIILFLAVAFQACTEKGEVVINVEDYGINANTRECIVAQINQLIENLDEQPTTIVFPKGRYDFYPDSNYLRPYFETNTYDVNPKRLGILLDKKSNITIDGQGSEFIYHGHIQPFTLDNSTNITLRNINIDWDIPLTAESEIIEASLSHLLLKIDTKQFPFEINPQQGIDFIGEDWKENWQLSQGSWLIEIDQNHIIPAYTGGHGCVKYEDDKKLKYTLVDGGLLKIEGQFTKIPTIGNRLIMRHSTRDHAGIFLFHSKDLKLENINVYHTSGLGILSQYCENIEMRQVHMIPNPAKNRFLSGHDDGLHFMGCKGDIVIDDCKAQGLMDDPINIHGTCVPVVEQIDATTVRCKFAHGMSTGLIWAQPGDSLSFIHKKTMKSIGIGTISSLEPESKDVFVLKFKEAVPSMLDANYSIENLSWIPNVKISNCFAGSCRARGYLISTPGKVIIENNVFETSGSAILIAGDANYWYESGAVRDVTIRNNEFRWPCNSSYYQFCNAIISIYPEVPEPDSEQPFHRNIRIESNRFNPSDYPVLYALSVDGLSFNNNTIKRSYEYQPWHFQKHTFLLDACKNVEISRNIIEDDVLGKNILLKRMSQDELRLGNSELTVEVKDAD</sequence>
<evidence type="ECO:0000256" key="7">
    <source>
        <dbReference type="SAM" id="SignalP"/>
    </source>
</evidence>
<feature type="chain" id="PRO_5046816208" description="Alpha-1,3-galactosidase B" evidence="7">
    <location>
        <begin position="22"/>
        <end position="626"/>
    </location>
</feature>
<dbReference type="PROSITE" id="PS51257">
    <property type="entry name" value="PROKAR_LIPOPROTEIN"/>
    <property type="match status" value="1"/>
</dbReference>
<feature type="domain" description="GLAA-B beta-barrel" evidence="9">
    <location>
        <begin position="358"/>
        <end position="420"/>
    </location>
</feature>
<keyword evidence="6" id="KW-0326">Glycosidase</keyword>
<organism evidence="10 11">
    <name type="scientific">Carboxylicivirga marina</name>
    <dbReference type="NCBI Taxonomy" id="2800988"/>
    <lineage>
        <taxon>Bacteria</taxon>
        <taxon>Pseudomonadati</taxon>
        <taxon>Bacteroidota</taxon>
        <taxon>Bacteroidia</taxon>
        <taxon>Marinilabiliales</taxon>
        <taxon>Marinilabiliaceae</taxon>
        <taxon>Carboxylicivirga</taxon>
    </lineage>
</organism>
<evidence type="ECO:0000256" key="3">
    <source>
        <dbReference type="ARBA" id="ARBA00022729"/>
    </source>
</evidence>
<reference evidence="10 11" key="1">
    <citation type="submission" date="2021-01" db="EMBL/GenBank/DDBJ databases">
        <title>Carboxyliciviraga sp.nov., isolated from coastal sediments.</title>
        <authorList>
            <person name="Lu D."/>
            <person name="Zhang T."/>
        </authorList>
    </citation>
    <scope>NUCLEOTIDE SEQUENCE [LARGE SCALE GENOMIC DNA]</scope>
    <source>
        <strain evidence="10 11">N1Y132</strain>
    </source>
</reference>
<evidence type="ECO:0000313" key="11">
    <source>
        <dbReference type="Proteomes" id="UP000605676"/>
    </source>
</evidence>
<dbReference type="InterPro" id="IPR056441">
    <property type="entry name" value="Beta-barrel_GLAA-B_II"/>
</dbReference>
<dbReference type="InterPro" id="IPR057275">
    <property type="entry name" value="Beta-barrel_GLAA-B_I"/>
</dbReference>
<feature type="signal peptide" evidence="7">
    <location>
        <begin position="1"/>
        <end position="21"/>
    </location>
</feature>
<dbReference type="Proteomes" id="UP000605676">
    <property type="component" value="Unassembled WGS sequence"/>
</dbReference>
<dbReference type="Gene3D" id="2.160.20.10">
    <property type="entry name" value="Single-stranded right-handed beta-helix, Pectin lyase-like"/>
    <property type="match status" value="3"/>
</dbReference>
<evidence type="ECO:0000256" key="5">
    <source>
        <dbReference type="ARBA" id="ARBA00022801"/>
    </source>
</evidence>
<dbReference type="Pfam" id="PF23763">
    <property type="entry name" value="Beta-barrel_GLAA-B_I"/>
    <property type="match status" value="1"/>
</dbReference>
<dbReference type="InterPro" id="IPR011050">
    <property type="entry name" value="Pectin_lyase_fold/virulence"/>
</dbReference>
<dbReference type="SMART" id="SM00710">
    <property type="entry name" value="PbH1"/>
    <property type="match status" value="5"/>
</dbReference>
<keyword evidence="11" id="KW-1185">Reference proteome</keyword>
<accession>A0ABS1HEW3</accession>
<comment type="catalytic activity">
    <reaction evidence="1">
        <text>Hydrolysis of terminal, non-reducing alpha-D-galactose residues in alpha-D-galactosides, including galactose oligosaccharides, galactomannans and galactolipids.</text>
        <dbReference type="EC" id="3.2.1.22"/>
    </reaction>
</comment>
<name>A0ABS1HEW3_9BACT</name>
<dbReference type="Pfam" id="PF23764">
    <property type="entry name" value="Beta-barrel_GLAA-B_II"/>
    <property type="match status" value="1"/>
</dbReference>
<keyword evidence="3 7" id="KW-0732">Signal</keyword>
<keyword evidence="4" id="KW-0677">Repeat</keyword>
<protein>
    <recommendedName>
        <fullName evidence="12">Alpha-1,3-galactosidase B</fullName>
    </recommendedName>
</protein>
<evidence type="ECO:0000259" key="9">
    <source>
        <dbReference type="Pfam" id="PF23764"/>
    </source>
</evidence>
<evidence type="ECO:0000313" key="10">
    <source>
        <dbReference type="EMBL" id="MBK3516177.1"/>
    </source>
</evidence>
<dbReference type="RefSeq" id="WP_200463410.1">
    <property type="nucleotide sequence ID" value="NZ_JAENRR010000004.1"/>
</dbReference>
<dbReference type="InterPro" id="IPR012334">
    <property type="entry name" value="Pectin_lyas_fold"/>
</dbReference>
<keyword evidence="5" id="KW-0378">Hydrolase</keyword>
<evidence type="ECO:0000256" key="6">
    <source>
        <dbReference type="ARBA" id="ARBA00023295"/>
    </source>
</evidence>
<evidence type="ECO:0008006" key="12">
    <source>
        <dbReference type="Google" id="ProtNLM"/>
    </source>
</evidence>